<dbReference type="PANTHER" id="PTHR43668">
    <property type="entry name" value="ALLANTOINASE"/>
    <property type="match status" value="1"/>
</dbReference>
<dbReference type="RefSeq" id="WP_090796487.1">
    <property type="nucleotide sequence ID" value="NZ_BOND01000037.1"/>
</dbReference>
<evidence type="ECO:0000313" key="13">
    <source>
        <dbReference type="Proteomes" id="UP000199632"/>
    </source>
</evidence>
<evidence type="ECO:0000256" key="3">
    <source>
        <dbReference type="ARBA" id="ARBA00010368"/>
    </source>
</evidence>
<evidence type="ECO:0000256" key="5">
    <source>
        <dbReference type="ARBA" id="ARBA00012863"/>
    </source>
</evidence>
<accession>A0A1H3S751</accession>
<gene>
    <name evidence="12" type="ORF">SAMN05421684_4659</name>
</gene>
<dbReference type="InterPro" id="IPR006680">
    <property type="entry name" value="Amidohydro-rel"/>
</dbReference>
<evidence type="ECO:0000256" key="4">
    <source>
        <dbReference type="ARBA" id="ARBA00011881"/>
    </source>
</evidence>
<feature type="domain" description="Amidohydrolase-related" evidence="11">
    <location>
        <begin position="47"/>
        <end position="417"/>
    </location>
</feature>
<dbReference type="OrthoDB" id="9803027at2"/>
<comment type="pathway">
    <text evidence="2">Nitrogen metabolism; (S)-allantoin degradation; allantoate from (S)-allantoin: step 1/1.</text>
</comment>
<dbReference type="InterPro" id="IPR011059">
    <property type="entry name" value="Metal-dep_hydrolase_composite"/>
</dbReference>
<dbReference type="InterPro" id="IPR032466">
    <property type="entry name" value="Metal_Hydrolase"/>
</dbReference>
<dbReference type="Pfam" id="PF01979">
    <property type="entry name" value="Amidohydro_1"/>
    <property type="match status" value="1"/>
</dbReference>
<dbReference type="InterPro" id="IPR017593">
    <property type="entry name" value="Allantoinase"/>
</dbReference>
<keyword evidence="7" id="KW-0479">Metal-binding</keyword>
<evidence type="ECO:0000256" key="6">
    <source>
        <dbReference type="ARBA" id="ARBA00022631"/>
    </source>
</evidence>
<dbReference type="Gene3D" id="3.20.20.140">
    <property type="entry name" value="Metal-dependent hydrolases"/>
    <property type="match status" value="1"/>
</dbReference>
<organism evidence="12 13">
    <name type="scientific">Asanoa ishikariensis</name>
    <dbReference type="NCBI Taxonomy" id="137265"/>
    <lineage>
        <taxon>Bacteria</taxon>
        <taxon>Bacillati</taxon>
        <taxon>Actinomycetota</taxon>
        <taxon>Actinomycetes</taxon>
        <taxon>Micromonosporales</taxon>
        <taxon>Micromonosporaceae</taxon>
        <taxon>Asanoa</taxon>
    </lineage>
</organism>
<dbReference type="GO" id="GO:0008270">
    <property type="term" value="F:zinc ion binding"/>
    <property type="evidence" value="ECO:0007669"/>
    <property type="project" value="InterPro"/>
</dbReference>
<dbReference type="NCBIfam" id="TIGR03178">
    <property type="entry name" value="allantoinase"/>
    <property type="match status" value="1"/>
</dbReference>
<evidence type="ECO:0000256" key="10">
    <source>
        <dbReference type="SAM" id="MobiDB-lite"/>
    </source>
</evidence>
<sequence>MGFVIRSTRVVLPDGSVDPAGVEMRDGRIAAVLPGRPRADIDLGDLVLMPGLVDTHVHVNEPGRTEWEGFGSATRAALAGGVTTIIDMPLNSLPPTVSAEALAAKQAAAAGQCHVDVGFWGGAIPGNAGDLAALHAAGVFGFKAFLADSGVPEFPPVTSAELRAAMAAVDALFLVHAEDPDRLGVSPASRVYADFESSRPGAAECSAVGAALDAAEATGSRVHILHVSDADAATVVEAGRARGVRVTAETCPHYLTLDAAEVPDGATEFKCCPPIRGAANRDRLWAALAAGGLDIVVSDHSPSTPALKHPETGDFAAAWGGIASLQLGLPLVWTSAAARGHDLADVVRWMSSGPADLVGLHHKGRIAPGADADLVAFDPDATFTVRPDGLHHKHPVTPYAGRRLTGVVRRVWLGGTKVTPGDPPRGRLLTRSADLLEPAR</sequence>
<dbReference type="AlphaFoldDB" id="A0A1H3S751"/>
<proteinExistence type="inferred from homology"/>
<evidence type="ECO:0000256" key="1">
    <source>
        <dbReference type="ARBA" id="ARBA00001947"/>
    </source>
</evidence>
<reference evidence="13" key="1">
    <citation type="submission" date="2016-10" db="EMBL/GenBank/DDBJ databases">
        <authorList>
            <person name="Varghese N."/>
            <person name="Submissions S."/>
        </authorList>
    </citation>
    <scope>NUCLEOTIDE SEQUENCE [LARGE SCALE GENOMIC DNA]</scope>
    <source>
        <strain evidence="13">DSM 44718</strain>
    </source>
</reference>
<dbReference type="FunFam" id="3.20.20.140:FF:000032">
    <property type="entry name" value="Allantoinase Dal1"/>
    <property type="match status" value="1"/>
</dbReference>
<dbReference type="GO" id="GO:0006145">
    <property type="term" value="P:purine nucleobase catabolic process"/>
    <property type="evidence" value="ECO:0007669"/>
    <property type="project" value="TreeGrafter"/>
</dbReference>
<dbReference type="SUPFAM" id="SSF51338">
    <property type="entry name" value="Composite domain of metallo-dependent hydrolases"/>
    <property type="match status" value="1"/>
</dbReference>
<evidence type="ECO:0000256" key="9">
    <source>
        <dbReference type="ARBA" id="ARBA00022833"/>
    </source>
</evidence>
<evidence type="ECO:0000259" key="11">
    <source>
        <dbReference type="Pfam" id="PF01979"/>
    </source>
</evidence>
<evidence type="ECO:0000256" key="8">
    <source>
        <dbReference type="ARBA" id="ARBA00022801"/>
    </source>
</evidence>
<protein>
    <recommendedName>
        <fullName evidence="5">allantoinase</fullName>
        <ecNumber evidence="5">3.5.2.5</ecNumber>
    </recommendedName>
</protein>
<keyword evidence="8" id="KW-0378">Hydrolase</keyword>
<dbReference type="EC" id="3.5.2.5" evidence="5"/>
<dbReference type="GO" id="GO:0050897">
    <property type="term" value="F:cobalt ion binding"/>
    <property type="evidence" value="ECO:0007669"/>
    <property type="project" value="InterPro"/>
</dbReference>
<comment type="similarity">
    <text evidence="3">Belongs to the metallo-dependent hydrolases superfamily. Allantoinase family.</text>
</comment>
<evidence type="ECO:0000256" key="7">
    <source>
        <dbReference type="ARBA" id="ARBA00022723"/>
    </source>
</evidence>
<dbReference type="PANTHER" id="PTHR43668:SF2">
    <property type="entry name" value="ALLANTOINASE"/>
    <property type="match status" value="1"/>
</dbReference>
<evidence type="ECO:0000256" key="2">
    <source>
        <dbReference type="ARBA" id="ARBA00004968"/>
    </source>
</evidence>
<name>A0A1H3S751_9ACTN</name>
<dbReference type="SUPFAM" id="SSF51556">
    <property type="entry name" value="Metallo-dependent hydrolases"/>
    <property type="match status" value="1"/>
</dbReference>
<dbReference type="GO" id="GO:0005737">
    <property type="term" value="C:cytoplasm"/>
    <property type="evidence" value="ECO:0007669"/>
    <property type="project" value="TreeGrafter"/>
</dbReference>
<dbReference type="InterPro" id="IPR050138">
    <property type="entry name" value="DHOase/Allantoinase_Hydrolase"/>
</dbReference>
<dbReference type="EMBL" id="FNQB01000002">
    <property type="protein sequence ID" value="SDZ33866.1"/>
    <property type="molecule type" value="Genomic_DNA"/>
</dbReference>
<keyword evidence="9" id="KW-0862">Zinc</keyword>
<comment type="subunit">
    <text evidence="4">Homotetramer.</text>
</comment>
<dbReference type="GO" id="GO:0004038">
    <property type="term" value="F:allantoinase activity"/>
    <property type="evidence" value="ECO:0007669"/>
    <property type="project" value="UniProtKB-EC"/>
</dbReference>
<keyword evidence="6" id="KW-0659">Purine metabolism</keyword>
<keyword evidence="13" id="KW-1185">Reference proteome</keyword>
<comment type="cofactor">
    <cofactor evidence="1">
        <name>Zn(2+)</name>
        <dbReference type="ChEBI" id="CHEBI:29105"/>
    </cofactor>
</comment>
<evidence type="ECO:0000313" key="12">
    <source>
        <dbReference type="EMBL" id="SDZ33866.1"/>
    </source>
</evidence>
<dbReference type="GO" id="GO:0000256">
    <property type="term" value="P:allantoin catabolic process"/>
    <property type="evidence" value="ECO:0007669"/>
    <property type="project" value="InterPro"/>
</dbReference>
<dbReference type="STRING" id="137265.SAMN05421684_4659"/>
<dbReference type="Proteomes" id="UP000199632">
    <property type="component" value="Unassembled WGS sequence"/>
</dbReference>
<feature type="region of interest" description="Disordered" evidence="10">
    <location>
        <begin position="419"/>
        <end position="440"/>
    </location>
</feature>